<sequence>MLVNDLEMVIVGLTGGIATGKSSVSEMFRDHGMHVVDADLIARQVVEPGRPAYLELRSAFGDEFFDASSGMLDRPKMAAVVFNDVEKRRKLNSILHPAIRWEMFVQMLKYLLFGSHYIVLDTPLLFESGYHKILWTVIVVWCDDDTQLNRLMLRDNLTKEEALSRITSQFPIRKKMELATILIDNNGTKEDLRTKVRP</sequence>
<reference evidence="3 4" key="2">
    <citation type="submission" date="2018-11" db="EMBL/GenBank/DDBJ databases">
        <authorList>
            <consortium name="Pathogen Informatics"/>
        </authorList>
    </citation>
    <scope>NUCLEOTIDE SEQUENCE [LARGE SCALE GENOMIC DNA]</scope>
    <source>
        <strain evidence="3 4">MHpl1</strain>
    </source>
</reference>
<dbReference type="PROSITE" id="PS51219">
    <property type="entry name" value="DPCK"/>
    <property type="match status" value="1"/>
</dbReference>
<dbReference type="GO" id="GO:0004140">
    <property type="term" value="F:dephospho-CoA kinase activity"/>
    <property type="evidence" value="ECO:0007669"/>
    <property type="project" value="InterPro"/>
</dbReference>
<dbReference type="Pfam" id="PF01121">
    <property type="entry name" value="CoaE"/>
    <property type="match status" value="1"/>
</dbReference>
<evidence type="ECO:0000313" key="3">
    <source>
        <dbReference type="EMBL" id="VDO23260.1"/>
    </source>
</evidence>
<evidence type="ECO:0000313" key="5">
    <source>
        <dbReference type="WBParaSite" id="HPLM_0000445701-mRNA-1"/>
    </source>
</evidence>
<dbReference type="AlphaFoldDB" id="A0A0N4W3Q1"/>
<gene>
    <name evidence="3" type="ORF">HPLM_LOCUS4449</name>
</gene>
<dbReference type="CDD" id="cd02022">
    <property type="entry name" value="DPCK"/>
    <property type="match status" value="1"/>
</dbReference>
<evidence type="ECO:0000256" key="1">
    <source>
        <dbReference type="ARBA" id="ARBA00022741"/>
    </source>
</evidence>
<accession>A0A0N4W3Q1</accession>
<dbReference type="OMA" id="CQMDIEQ"/>
<dbReference type="GO" id="GO:0005524">
    <property type="term" value="F:ATP binding"/>
    <property type="evidence" value="ECO:0007669"/>
    <property type="project" value="UniProtKB-KW"/>
</dbReference>
<dbReference type="STRING" id="6290.A0A0N4W3Q1"/>
<dbReference type="InterPro" id="IPR027417">
    <property type="entry name" value="P-loop_NTPase"/>
</dbReference>
<organism evidence="5">
    <name type="scientific">Haemonchus placei</name>
    <name type="common">Barber's pole worm</name>
    <dbReference type="NCBI Taxonomy" id="6290"/>
    <lineage>
        <taxon>Eukaryota</taxon>
        <taxon>Metazoa</taxon>
        <taxon>Ecdysozoa</taxon>
        <taxon>Nematoda</taxon>
        <taxon>Chromadorea</taxon>
        <taxon>Rhabditida</taxon>
        <taxon>Rhabditina</taxon>
        <taxon>Rhabditomorpha</taxon>
        <taxon>Strongyloidea</taxon>
        <taxon>Trichostrongylidae</taxon>
        <taxon>Haemonchus</taxon>
    </lineage>
</organism>
<dbReference type="PANTHER" id="PTHR10695:SF46">
    <property type="entry name" value="BIFUNCTIONAL COENZYME A SYNTHASE-RELATED"/>
    <property type="match status" value="1"/>
</dbReference>
<dbReference type="OrthoDB" id="247245at2759"/>
<name>A0A0N4W3Q1_HAEPC</name>
<dbReference type="InterPro" id="IPR001977">
    <property type="entry name" value="Depp_CoAkinase"/>
</dbReference>
<keyword evidence="2" id="KW-0067">ATP-binding</keyword>
<dbReference type="Gene3D" id="3.40.50.300">
    <property type="entry name" value="P-loop containing nucleotide triphosphate hydrolases"/>
    <property type="match status" value="1"/>
</dbReference>
<dbReference type="HAMAP" id="MF_00376">
    <property type="entry name" value="Dephospho_CoA_kinase"/>
    <property type="match status" value="1"/>
</dbReference>
<reference evidence="5" key="1">
    <citation type="submission" date="2017-02" db="UniProtKB">
        <authorList>
            <consortium name="WormBaseParasite"/>
        </authorList>
    </citation>
    <scope>IDENTIFICATION</scope>
</reference>
<dbReference type="GO" id="GO:0015937">
    <property type="term" value="P:coenzyme A biosynthetic process"/>
    <property type="evidence" value="ECO:0007669"/>
    <property type="project" value="InterPro"/>
</dbReference>
<proteinExistence type="inferred from homology"/>
<keyword evidence="1" id="KW-0547">Nucleotide-binding</keyword>
<dbReference type="NCBIfam" id="TIGR00152">
    <property type="entry name" value="dephospho-CoA kinase"/>
    <property type="match status" value="1"/>
</dbReference>
<evidence type="ECO:0000313" key="4">
    <source>
        <dbReference type="Proteomes" id="UP000268014"/>
    </source>
</evidence>
<dbReference type="PANTHER" id="PTHR10695">
    <property type="entry name" value="DEPHOSPHO-COA KINASE-RELATED"/>
    <property type="match status" value="1"/>
</dbReference>
<dbReference type="Proteomes" id="UP000268014">
    <property type="component" value="Unassembled WGS sequence"/>
</dbReference>
<dbReference type="WBParaSite" id="HPLM_0000445701-mRNA-1">
    <property type="protein sequence ID" value="HPLM_0000445701-mRNA-1"/>
    <property type="gene ID" value="HPLM_0000445701"/>
</dbReference>
<dbReference type="EMBL" id="UZAF01016211">
    <property type="protein sequence ID" value="VDO23260.1"/>
    <property type="molecule type" value="Genomic_DNA"/>
</dbReference>
<protein>
    <submittedName>
        <fullName evidence="5">Dephospho-CoA kinase</fullName>
    </submittedName>
</protein>
<evidence type="ECO:0000256" key="2">
    <source>
        <dbReference type="ARBA" id="ARBA00022840"/>
    </source>
</evidence>
<dbReference type="SUPFAM" id="SSF52540">
    <property type="entry name" value="P-loop containing nucleoside triphosphate hydrolases"/>
    <property type="match status" value="1"/>
</dbReference>
<keyword evidence="4" id="KW-1185">Reference proteome</keyword>